<dbReference type="RefSeq" id="WP_090034400.1">
    <property type="nucleotide sequence ID" value="NZ_BONM01000020.1"/>
</dbReference>
<dbReference type="AlphaFoldDB" id="A0A1I1ADV6"/>
<dbReference type="EMBL" id="FOKA01000017">
    <property type="protein sequence ID" value="SFB36185.1"/>
    <property type="molecule type" value="Genomic_DNA"/>
</dbReference>
<gene>
    <name evidence="2" type="ORF">SAMN05421867_11755</name>
</gene>
<protein>
    <submittedName>
        <fullName evidence="2">Uncharacterized protein</fullName>
    </submittedName>
</protein>
<accession>A0A1I1ADV6</accession>
<dbReference type="OrthoDB" id="67499at2"/>
<evidence type="ECO:0000256" key="1">
    <source>
        <dbReference type="SAM" id="MobiDB-lite"/>
    </source>
</evidence>
<sequence>MSDLSLVSCEHLHVLLRELVRRRMEADDPVGRDEAGRRLLDVVAELDARASVRWADRDRSRRAGAVPSPARGVPRLVRASAAGAPPSGR</sequence>
<name>A0A1I1ADV6_9CELL</name>
<reference evidence="2 3" key="1">
    <citation type="submission" date="2016-10" db="EMBL/GenBank/DDBJ databases">
        <authorList>
            <person name="de Groot N.N."/>
        </authorList>
    </citation>
    <scope>NUCLEOTIDE SEQUENCE [LARGE SCALE GENOMIC DNA]</scope>
    <source>
        <strain evidence="2 3">CGMCC 4.6945</strain>
    </source>
</reference>
<evidence type="ECO:0000313" key="3">
    <source>
        <dbReference type="Proteomes" id="UP000199012"/>
    </source>
</evidence>
<proteinExistence type="predicted"/>
<organism evidence="2 3">
    <name type="scientific">Cellulomonas marina</name>
    <dbReference type="NCBI Taxonomy" id="988821"/>
    <lineage>
        <taxon>Bacteria</taxon>
        <taxon>Bacillati</taxon>
        <taxon>Actinomycetota</taxon>
        <taxon>Actinomycetes</taxon>
        <taxon>Micrococcales</taxon>
        <taxon>Cellulomonadaceae</taxon>
        <taxon>Cellulomonas</taxon>
    </lineage>
</organism>
<dbReference type="Proteomes" id="UP000199012">
    <property type="component" value="Unassembled WGS sequence"/>
</dbReference>
<feature type="region of interest" description="Disordered" evidence="1">
    <location>
        <begin position="57"/>
        <end position="89"/>
    </location>
</feature>
<evidence type="ECO:0000313" key="2">
    <source>
        <dbReference type="EMBL" id="SFB36185.1"/>
    </source>
</evidence>
<keyword evidence="3" id="KW-1185">Reference proteome</keyword>